<protein>
    <submittedName>
        <fullName evidence="1">Uncharacterized protein</fullName>
    </submittedName>
</protein>
<gene>
    <name evidence="1" type="primary">Acey_s0118.g759</name>
    <name evidence="1" type="ORF">Y032_0118g759</name>
</gene>
<evidence type="ECO:0000313" key="2">
    <source>
        <dbReference type="Proteomes" id="UP000024635"/>
    </source>
</evidence>
<dbReference type="AlphaFoldDB" id="A0A016TBQ8"/>
<keyword evidence="2" id="KW-1185">Reference proteome</keyword>
<accession>A0A016TBQ8</accession>
<organism evidence="1 2">
    <name type="scientific">Ancylostoma ceylanicum</name>
    <dbReference type="NCBI Taxonomy" id="53326"/>
    <lineage>
        <taxon>Eukaryota</taxon>
        <taxon>Metazoa</taxon>
        <taxon>Ecdysozoa</taxon>
        <taxon>Nematoda</taxon>
        <taxon>Chromadorea</taxon>
        <taxon>Rhabditida</taxon>
        <taxon>Rhabditina</taxon>
        <taxon>Rhabditomorpha</taxon>
        <taxon>Strongyloidea</taxon>
        <taxon>Ancylostomatidae</taxon>
        <taxon>Ancylostomatinae</taxon>
        <taxon>Ancylostoma</taxon>
    </lineage>
</organism>
<sequence>MPLFIHSGPSERKGNTSLKILIRNIIAEDDCMQGFRRASFLLSSVRFEPTCPVFVKDSECAALSFRPSVLLI</sequence>
<name>A0A016TBQ8_9BILA</name>
<dbReference type="Proteomes" id="UP000024635">
    <property type="component" value="Unassembled WGS sequence"/>
</dbReference>
<evidence type="ECO:0000313" key="1">
    <source>
        <dbReference type="EMBL" id="EYC00073.1"/>
    </source>
</evidence>
<comment type="caution">
    <text evidence="1">The sequence shown here is derived from an EMBL/GenBank/DDBJ whole genome shotgun (WGS) entry which is preliminary data.</text>
</comment>
<reference evidence="2" key="1">
    <citation type="journal article" date="2015" name="Nat. Genet.">
        <title>The genome and transcriptome of the zoonotic hookworm Ancylostoma ceylanicum identify infection-specific gene families.</title>
        <authorList>
            <person name="Schwarz E.M."/>
            <person name="Hu Y."/>
            <person name="Antoshechkin I."/>
            <person name="Miller M.M."/>
            <person name="Sternberg P.W."/>
            <person name="Aroian R.V."/>
        </authorList>
    </citation>
    <scope>NUCLEOTIDE SEQUENCE</scope>
    <source>
        <strain evidence="2">HY135</strain>
    </source>
</reference>
<dbReference type="EMBL" id="JARK01001454">
    <property type="protein sequence ID" value="EYC00073.1"/>
    <property type="molecule type" value="Genomic_DNA"/>
</dbReference>
<proteinExistence type="predicted"/>